<dbReference type="Proteomes" id="UP001064782">
    <property type="component" value="Unassembled WGS sequence"/>
</dbReference>
<gene>
    <name evidence="2" type="ORF">Mkiyose1413_25080</name>
    <name evidence="1" type="ORF">SRL2020028_47140</name>
</gene>
<sequence>MGGSTVARVLDRAGSGIRVQSTAADLTVHVLAEVVKPEDTRAPRPSLAVLNKADASLAGGGSPGAWCDRFAELLGAPVVAMSGLLAAAALDDLDAQCWAGLRELAADPGAFAGLDGSFDGFLAAPLAVASSTRARLLQKLDLFGIALTVAALRRGAGPAQVRALWWRASGVDAVLRQLATSGAEVRYRRMLRAVDELEALAVRDDAVGAFLSRDDTVTARMTTALDVVDASGLDPGPDAPLARAVHWQRRAPRSDLHRACARDITRGSLRLWSRTGALPRRESV</sequence>
<reference evidence="2" key="1">
    <citation type="submission" date="2022-08" db="EMBL/GenBank/DDBJ databases">
        <title>Mycobacterium kiyosense sp. nov., scotochromogenic slow-glowing species isolated from respiratory specimens.</title>
        <authorList>
            <person name="Fukano H."/>
            <person name="Kazumi Y."/>
            <person name="Sakagami N."/>
            <person name="Ato M."/>
            <person name="Mitarai S."/>
            <person name="Hoshino Y."/>
        </authorList>
    </citation>
    <scope>NUCLEOTIDE SEQUENCE</scope>
    <source>
        <strain evidence="2">1413</strain>
        <strain evidence="1">SRL2020-028</strain>
    </source>
</reference>
<dbReference type="EMBL" id="BRZI01000015">
    <property type="protein sequence ID" value="GLD30625.1"/>
    <property type="molecule type" value="Genomic_DNA"/>
</dbReference>
<dbReference type="EMBL" id="BRXE01000085">
    <property type="protein sequence ID" value="GLB85458.1"/>
    <property type="molecule type" value="Genomic_DNA"/>
</dbReference>
<comment type="caution">
    <text evidence="2">The sequence shown here is derived from an EMBL/GenBank/DDBJ whole genome shotgun (WGS) entry which is preliminary data.</text>
</comment>
<proteinExistence type="predicted"/>
<organism evidence="2 3">
    <name type="scientific">Mycobacterium kiyosense</name>
    <dbReference type="NCBI Taxonomy" id="2871094"/>
    <lineage>
        <taxon>Bacteria</taxon>
        <taxon>Bacillati</taxon>
        <taxon>Actinomycetota</taxon>
        <taxon>Actinomycetes</taxon>
        <taxon>Mycobacteriales</taxon>
        <taxon>Mycobacteriaceae</taxon>
        <taxon>Mycobacterium</taxon>
    </lineage>
</organism>
<protein>
    <submittedName>
        <fullName evidence="2">Uncharacterized protein</fullName>
    </submittedName>
</protein>
<evidence type="ECO:0000313" key="3">
    <source>
        <dbReference type="Proteomes" id="UP001064782"/>
    </source>
</evidence>
<dbReference type="Proteomes" id="UP001165663">
    <property type="component" value="Unassembled WGS sequence"/>
</dbReference>
<dbReference type="AlphaFoldDB" id="A0A9P3Q7B8"/>
<evidence type="ECO:0000313" key="2">
    <source>
        <dbReference type="EMBL" id="GLD30625.1"/>
    </source>
</evidence>
<name>A0A9P3Q7B8_9MYCO</name>
<accession>A0A9P3Q7B8</accession>
<keyword evidence="3" id="KW-1185">Reference proteome</keyword>
<evidence type="ECO:0000313" key="1">
    <source>
        <dbReference type="EMBL" id="GLB85458.1"/>
    </source>
</evidence>